<comment type="caution">
    <text evidence="2">The sequence shown here is derived from an EMBL/GenBank/DDBJ whole genome shotgun (WGS) entry which is preliminary data.</text>
</comment>
<reference evidence="2" key="1">
    <citation type="submission" date="2022-04" db="EMBL/GenBank/DDBJ databases">
        <title>Carnegiea gigantea Genome sequencing and assembly v2.</title>
        <authorList>
            <person name="Copetti D."/>
            <person name="Sanderson M.J."/>
            <person name="Burquez A."/>
            <person name="Wojciechowski M.F."/>
        </authorList>
    </citation>
    <scope>NUCLEOTIDE SEQUENCE</scope>
    <source>
        <strain evidence="2">SGP5-SGP5p</strain>
        <tissue evidence="2">Aerial part</tissue>
    </source>
</reference>
<name>A0A9Q1JWD3_9CARY</name>
<evidence type="ECO:0000256" key="1">
    <source>
        <dbReference type="SAM" id="MobiDB-lite"/>
    </source>
</evidence>
<accession>A0A9Q1JWD3</accession>
<sequence>MDGYSAVMGGSGDGREVIVYVLWQFEIQPEDSNGSGVDAHVRMFLKGNDEHGYLYVRNNDGPKRRAQKAIVSHEGRTWSCDHGVVYGRSGRDRNDMIEEGCKGADVKRLRLGEKIIELSNDDEISVASEDVSDDEAAAEGGKEGSKGGGLMKGVMVMTACSRGRVCKCKATTVS</sequence>
<dbReference type="Proteomes" id="UP001153076">
    <property type="component" value="Unassembled WGS sequence"/>
</dbReference>
<dbReference type="EMBL" id="JAKOGI010000641">
    <property type="protein sequence ID" value="KAJ8432062.1"/>
    <property type="molecule type" value="Genomic_DNA"/>
</dbReference>
<proteinExistence type="predicted"/>
<protein>
    <submittedName>
        <fullName evidence="2">Uncharacterized protein</fullName>
    </submittedName>
</protein>
<organism evidence="2 3">
    <name type="scientific">Carnegiea gigantea</name>
    <dbReference type="NCBI Taxonomy" id="171969"/>
    <lineage>
        <taxon>Eukaryota</taxon>
        <taxon>Viridiplantae</taxon>
        <taxon>Streptophyta</taxon>
        <taxon>Embryophyta</taxon>
        <taxon>Tracheophyta</taxon>
        <taxon>Spermatophyta</taxon>
        <taxon>Magnoliopsida</taxon>
        <taxon>eudicotyledons</taxon>
        <taxon>Gunneridae</taxon>
        <taxon>Pentapetalae</taxon>
        <taxon>Caryophyllales</taxon>
        <taxon>Cactineae</taxon>
        <taxon>Cactaceae</taxon>
        <taxon>Cactoideae</taxon>
        <taxon>Echinocereeae</taxon>
        <taxon>Carnegiea</taxon>
    </lineage>
</organism>
<evidence type="ECO:0000313" key="3">
    <source>
        <dbReference type="Proteomes" id="UP001153076"/>
    </source>
</evidence>
<feature type="region of interest" description="Disordered" evidence="1">
    <location>
        <begin position="128"/>
        <end position="148"/>
    </location>
</feature>
<feature type="compositionally biased region" description="Acidic residues" evidence="1">
    <location>
        <begin position="128"/>
        <end position="137"/>
    </location>
</feature>
<keyword evidence="3" id="KW-1185">Reference proteome</keyword>
<dbReference type="AlphaFoldDB" id="A0A9Q1JWD3"/>
<gene>
    <name evidence="2" type="ORF">Cgig2_016341</name>
</gene>
<evidence type="ECO:0000313" key="2">
    <source>
        <dbReference type="EMBL" id="KAJ8432062.1"/>
    </source>
</evidence>